<feature type="domain" description="Nucleoside phosphorylase" evidence="3">
    <location>
        <begin position="2"/>
        <end position="114"/>
    </location>
</feature>
<dbReference type="InterPro" id="IPR035994">
    <property type="entry name" value="Nucleoside_phosphorylase_sf"/>
</dbReference>
<gene>
    <name evidence="4" type="ORF">ENJ61_01640</name>
</gene>
<reference evidence="4" key="1">
    <citation type="journal article" date="2020" name="mSystems">
        <title>Genome- and Community-Level Interaction Insights into Carbon Utilization and Element Cycling Functions of Hydrothermarchaeota in Hydrothermal Sediment.</title>
        <authorList>
            <person name="Zhou Z."/>
            <person name="Liu Y."/>
            <person name="Xu W."/>
            <person name="Pan J."/>
            <person name="Luo Z.H."/>
            <person name="Li M."/>
        </authorList>
    </citation>
    <scope>NUCLEOTIDE SEQUENCE [LARGE SCALE GENOMIC DNA]</scope>
    <source>
        <strain evidence="4">HyVt-501</strain>
    </source>
</reference>
<dbReference type="InterPro" id="IPR010044">
    <property type="entry name" value="MTAP"/>
</dbReference>
<dbReference type="CDD" id="cd09010">
    <property type="entry name" value="MTAP_SsMTAPII_like_MTIP"/>
    <property type="match status" value="1"/>
</dbReference>
<dbReference type="GO" id="GO:0009116">
    <property type="term" value="P:nucleoside metabolic process"/>
    <property type="evidence" value="ECO:0007669"/>
    <property type="project" value="InterPro"/>
</dbReference>
<dbReference type="AlphaFoldDB" id="A0A7C5L6J6"/>
<dbReference type="SUPFAM" id="SSF53167">
    <property type="entry name" value="Purine and uridine phosphorylases"/>
    <property type="match status" value="1"/>
</dbReference>
<dbReference type="Pfam" id="PF01048">
    <property type="entry name" value="PNP_UDP_1"/>
    <property type="match status" value="1"/>
</dbReference>
<dbReference type="EMBL" id="DRNB01000054">
    <property type="protein sequence ID" value="HHJ63588.1"/>
    <property type="molecule type" value="Genomic_DNA"/>
</dbReference>
<dbReference type="Proteomes" id="UP000885792">
    <property type="component" value="Unassembled WGS sequence"/>
</dbReference>
<evidence type="ECO:0000256" key="2">
    <source>
        <dbReference type="ARBA" id="ARBA00022679"/>
    </source>
</evidence>
<dbReference type="InterPro" id="IPR000845">
    <property type="entry name" value="Nucleoside_phosphorylase_d"/>
</dbReference>
<keyword evidence="2 4" id="KW-0808">Transferase</keyword>
<protein>
    <submittedName>
        <fullName evidence="4">S-methyl-5'-thioadenosine phosphorylase</fullName>
        <ecNumber evidence="4">2.4.2.28</ecNumber>
    </submittedName>
</protein>
<name>A0A7C5L6J6_AQUAO</name>
<dbReference type="PANTHER" id="PTHR42679:SF2">
    <property type="entry name" value="S-METHYL-5'-THIOADENOSINE PHOSPHORYLASE"/>
    <property type="match status" value="1"/>
</dbReference>
<evidence type="ECO:0000256" key="1">
    <source>
        <dbReference type="ARBA" id="ARBA00022676"/>
    </source>
</evidence>
<dbReference type="GO" id="GO:0017061">
    <property type="term" value="F:S-methyl-5-thioadenosine phosphorylase activity"/>
    <property type="evidence" value="ECO:0007669"/>
    <property type="project" value="UniProtKB-EC"/>
</dbReference>
<proteinExistence type="predicted"/>
<dbReference type="GO" id="GO:0019509">
    <property type="term" value="P:L-methionine salvage from methylthioadenosine"/>
    <property type="evidence" value="ECO:0007669"/>
    <property type="project" value="TreeGrafter"/>
</dbReference>
<evidence type="ECO:0000259" key="3">
    <source>
        <dbReference type="Pfam" id="PF01048"/>
    </source>
</evidence>
<evidence type="ECO:0000313" key="4">
    <source>
        <dbReference type="EMBL" id="HHJ63588.1"/>
    </source>
</evidence>
<organism evidence="4">
    <name type="scientific">Aquifex aeolicus</name>
    <dbReference type="NCBI Taxonomy" id="63363"/>
    <lineage>
        <taxon>Bacteria</taxon>
        <taxon>Pseudomonadati</taxon>
        <taxon>Aquificota</taxon>
        <taxon>Aquificia</taxon>
        <taxon>Aquificales</taxon>
        <taxon>Aquificaceae</taxon>
        <taxon>Aquifex</taxon>
    </lineage>
</organism>
<dbReference type="EC" id="2.4.2.28" evidence="4"/>
<keyword evidence="1 4" id="KW-0328">Glycosyltransferase</keyword>
<dbReference type="Gene3D" id="3.40.50.1580">
    <property type="entry name" value="Nucleoside phosphorylase domain"/>
    <property type="match status" value="1"/>
</dbReference>
<accession>A0A7C5L6J6</accession>
<sequence length="133" mass="14717">EPYCPEIRSLLMDLLEQEKLRFHPAGVYACTEGPRFETPAEIEMLRVLSADVVGMTGCPEVVLARELTMCYASLCVVANPAAGISSERLTSDEVIEMMSAKEEEIRRILRELVRRLPSRRSCGCGGILEGAEV</sequence>
<dbReference type="PANTHER" id="PTHR42679">
    <property type="entry name" value="S-METHYL-5'-THIOADENOSINE PHOSPHORYLASE"/>
    <property type="match status" value="1"/>
</dbReference>
<dbReference type="GO" id="GO:0005829">
    <property type="term" value="C:cytosol"/>
    <property type="evidence" value="ECO:0007669"/>
    <property type="project" value="TreeGrafter"/>
</dbReference>
<comment type="caution">
    <text evidence="4">The sequence shown here is derived from an EMBL/GenBank/DDBJ whole genome shotgun (WGS) entry which is preliminary data.</text>
</comment>
<feature type="non-terminal residue" evidence="4">
    <location>
        <position position="1"/>
    </location>
</feature>